<feature type="region of interest" description="Disordered" evidence="1">
    <location>
        <begin position="252"/>
        <end position="278"/>
    </location>
</feature>
<gene>
    <name evidence="3" type="ORF">GCM10009710_33680</name>
</gene>
<evidence type="ECO:0000313" key="3">
    <source>
        <dbReference type="EMBL" id="GAA1751216.1"/>
    </source>
</evidence>
<evidence type="ECO:0000256" key="2">
    <source>
        <dbReference type="SAM" id="Phobius"/>
    </source>
</evidence>
<accession>A0ABN2K9I4</accession>
<dbReference type="Proteomes" id="UP001501057">
    <property type="component" value="Unassembled WGS sequence"/>
</dbReference>
<reference evidence="3 4" key="1">
    <citation type="journal article" date="2019" name="Int. J. Syst. Evol. Microbiol.">
        <title>The Global Catalogue of Microorganisms (GCM) 10K type strain sequencing project: providing services to taxonomists for standard genome sequencing and annotation.</title>
        <authorList>
            <consortium name="The Broad Institute Genomics Platform"/>
            <consortium name="The Broad Institute Genome Sequencing Center for Infectious Disease"/>
            <person name="Wu L."/>
            <person name="Ma J."/>
        </authorList>
    </citation>
    <scope>NUCLEOTIDE SEQUENCE [LARGE SCALE GENOMIC DNA]</scope>
    <source>
        <strain evidence="3 4">JCM 13518</strain>
    </source>
</reference>
<dbReference type="RefSeq" id="WP_344203765.1">
    <property type="nucleotide sequence ID" value="NZ_BAAAME010000008.1"/>
</dbReference>
<organism evidence="3 4">
    <name type="scientific">Aeromicrobium alkaliterrae</name>
    <dbReference type="NCBI Taxonomy" id="302168"/>
    <lineage>
        <taxon>Bacteria</taxon>
        <taxon>Bacillati</taxon>
        <taxon>Actinomycetota</taxon>
        <taxon>Actinomycetes</taxon>
        <taxon>Propionibacteriales</taxon>
        <taxon>Nocardioidaceae</taxon>
        <taxon>Aeromicrobium</taxon>
    </lineage>
</organism>
<dbReference type="EMBL" id="BAAAME010000008">
    <property type="protein sequence ID" value="GAA1751216.1"/>
    <property type="molecule type" value="Genomic_DNA"/>
</dbReference>
<keyword evidence="2" id="KW-0472">Membrane</keyword>
<name>A0ABN2K9I4_9ACTN</name>
<protein>
    <submittedName>
        <fullName evidence="3">Uncharacterized protein</fullName>
    </submittedName>
</protein>
<comment type="caution">
    <text evidence="3">The sequence shown here is derived from an EMBL/GenBank/DDBJ whole genome shotgun (WGS) entry which is preliminary data.</text>
</comment>
<evidence type="ECO:0000313" key="4">
    <source>
        <dbReference type="Proteomes" id="UP001501057"/>
    </source>
</evidence>
<sequence length="278" mass="29422">MFAKRSKSQELAAVIEPWSRQRLQALLAGAVALAVLLVLGLGYATVRIVASATEPDSPDVAEIAEEFPAGPDGVRGEGYRDAVAATPMLEITEADLRPAAPSLELAKTLMMPGATGTGIADVPTGYPHTPEGAVAQLTSIVIAALPPMDTEAARFVFQSWSDPKADYLTWPIAQSIQAFHASAGTTNGDPTIETSAIPAAGQIKGTDGDDWVLACVLLDVQISLAEKTRFGFGHCERMQWDGTRWEIAAGTTPAVAPSTWPNSQRSLDAGWRTLEPKD</sequence>
<keyword evidence="2" id="KW-0812">Transmembrane</keyword>
<proteinExistence type="predicted"/>
<feature type="transmembrane region" description="Helical" evidence="2">
    <location>
        <begin position="25"/>
        <end position="46"/>
    </location>
</feature>
<keyword evidence="4" id="KW-1185">Reference proteome</keyword>
<evidence type="ECO:0000256" key="1">
    <source>
        <dbReference type="SAM" id="MobiDB-lite"/>
    </source>
</evidence>
<keyword evidence="2" id="KW-1133">Transmembrane helix</keyword>